<evidence type="ECO:0000256" key="1">
    <source>
        <dbReference type="ARBA" id="ARBA00006484"/>
    </source>
</evidence>
<reference evidence="3 4" key="1">
    <citation type="submission" date="2018-06" db="EMBL/GenBank/DDBJ databases">
        <title>Draft Genome Sequence of a Novel Marine Bacterium Related to the Verrucomicrobia.</title>
        <authorList>
            <person name="Vosseberg J."/>
            <person name="Martijn J."/>
            <person name="Ettema T.J.G."/>
        </authorList>
    </citation>
    <scope>NUCLEOTIDE SEQUENCE [LARGE SCALE GENOMIC DNA]</scope>
    <source>
        <strain evidence="3">TARA_B100001123</strain>
    </source>
</reference>
<dbReference type="InterPro" id="IPR002347">
    <property type="entry name" value="SDR_fam"/>
</dbReference>
<organism evidence="3 4">
    <name type="scientific">Candidatus Moanibacter tarae</name>
    <dbReference type="NCBI Taxonomy" id="2200854"/>
    <lineage>
        <taxon>Bacteria</taxon>
        <taxon>Pseudomonadati</taxon>
        <taxon>Verrucomicrobiota</taxon>
        <taxon>Opitutia</taxon>
        <taxon>Puniceicoccales</taxon>
        <taxon>Puniceicoccales incertae sedis</taxon>
        <taxon>Candidatus Moanibacter</taxon>
    </lineage>
</organism>
<dbReference type="NCBIfam" id="NF005559">
    <property type="entry name" value="PRK07231.1"/>
    <property type="match status" value="1"/>
</dbReference>
<evidence type="ECO:0000256" key="2">
    <source>
        <dbReference type="ARBA" id="ARBA00023002"/>
    </source>
</evidence>
<dbReference type="FunFam" id="3.40.50.720:FF:000084">
    <property type="entry name" value="Short-chain dehydrogenase reductase"/>
    <property type="match status" value="1"/>
</dbReference>
<dbReference type="CDD" id="cd05233">
    <property type="entry name" value="SDR_c"/>
    <property type="match status" value="1"/>
</dbReference>
<dbReference type="PRINTS" id="PR00080">
    <property type="entry name" value="SDRFAMILY"/>
</dbReference>
<dbReference type="Proteomes" id="UP000247465">
    <property type="component" value="Chromosome"/>
</dbReference>
<gene>
    <name evidence="3" type="primary">fabG_13</name>
    <name evidence="3" type="ORF">DF168_01564</name>
</gene>
<dbReference type="Pfam" id="PF13561">
    <property type="entry name" value="adh_short_C2"/>
    <property type="match status" value="1"/>
</dbReference>
<evidence type="ECO:0000313" key="4">
    <source>
        <dbReference type="Proteomes" id="UP000247465"/>
    </source>
</evidence>
<keyword evidence="2 3" id="KW-0560">Oxidoreductase</keyword>
<dbReference type="KEGG" id="mtar:DF168_01564"/>
<protein>
    <submittedName>
        <fullName evidence="3">3-oxoacyl-[acyl-carrier-protein] reductase FabG</fullName>
        <ecNumber evidence="3">1.1.1.100</ecNumber>
    </submittedName>
</protein>
<comment type="similarity">
    <text evidence="1">Belongs to the short-chain dehydrogenases/reductases (SDR) family.</text>
</comment>
<dbReference type="EC" id="1.1.1.100" evidence="3"/>
<dbReference type="Gene3D" id="3.40.50.720">
    <property type="entry name" value="NAD(P)-binding Rossmann-like Domain"/>
    <property type="match status" value="1"/>
</dbReference>
<dbReference type="InterPro" id="IPR036291">
    <property type="entry name" value="NAD(P)-bd_dom_sf"/>
</dbReference>
<sequence>MSEERKMDHKRVLVTGSGTGIGRGVALEFSKAGATVALHYAHSEDGCRSAAVEIEKNGGKAKAFKADLGDIDECQDLASGVLEYLGGIDVLINNSGITMNKPFLEVTPEQFNVLYNVNIRGMFFLTQFMVPNMIEEGGGAVINLTSVHAYAGMTEHTVYAGTKGAIVSFTRVLALELAQKGIRVNAIAPGWILVENHLSVLKDFDRESAASGIPAGIIGEPTDIGKLALFLASEEARYIVGQTFVVDGGQLSIMPLTGDFREDRKEQWGQGYVPDL</sequence>
<dbReference type="SUPFAM" id="SSF51735">
    <property type="entry name" value="NAD(P)-binding Rossmann-fold domains"/>
    <property type="match status" value="1"/>
</dbReference>
<name>A0A2Z4AGU5_9BACT</name>
<dbReference type="EMBL" id="CP029803">
    <property type="protein sequence ID" value="AWT60356.1"/>
    <property type="molecule type" value="Genomic_DNA"/>
</dbReference>
<dbReference type="AlphaFoldDB" id="A0A2Z4AGU5"/>
<dbReference type="InterPro" id="IPR020904">
    <property type="entry name" value="Sc_DH/Rdtase_CS"/>
</dbReference>
<dbReference type="PANTHER" id="PTHR43639">
    <property type="entry name" value="OXIDOREDUCTASE, SHORT-CHAIN DEHYDROGENASE/REDUCTASE FAMILY (AFU_ORTHOLOGUE AFUA_5G02870)"/>
    <property type="match status" value="1"/>
</dbReference>
<proteinExistence type="inferred from homology"/>
<dbReference type="PRINTS" id="PR00081">
    <property type="entry name" value="GDHRDH"/>
</dbReference>
<dbReference type="PROSITE" id="PS00061">
    <property type="entry name" value="ADH_SHORT"/>
    <property type="match status" value="1"/>
</dbReference>
<dbReference type="GO" id="GO:0004316">
    <property type="term" value="F:3-oxoacyl-[acyl-carrier-protein] reductase (NADPH) activity"/>
    <property type="evidence" value="ECO:0007669"/>
    <property type="project" value="UniProtKB-EC"/>
</dbReference>
<evidence type="ECO:0000313" key="3">
    <source>
        <dbReference type="EMBL" id="AWT60356.1"/>
    </source>
</evidence>
<accession>A0A2Z4AGU5</accession>
<dbReference type="PANTHER" id="PTHR43639:SF1">
    <property type="entry name" value="SHORT-CHAIN DEHYDROGENASE_REDUCTASE FAMILY PROTEIN"/>
    <property type="match status" value="1"/>
</dbReference>